<feature type="compositionally biased region" description="Basic and acidic residues" evidence="1">
    <location>
        <begin position="1004"/>
        <end position="1019"/>
    </location>
</feature>
<dbReference type="GO" id="GO:0060271">
    <property type="term" value="P:cilium assembly"/>
    <property type="evidence" value="ECO:0007669"/>
    <property type="project" value="TreeGrafter"/>
</dbReference>
<dbReference type="GO" id="GO:0034464">
    <property type="term" value="C:BBSome"/>
    <property type="evidence" value="ECO:0007669"/>
    <property type="project" value="InterPro"/>
</dbReference>
<reference evidence="7" key="1">
    <citation type="journal article" date="2023" name="G3 (Bethesda)">
        <title>A reference genome for the long-term kleptoplast-retaining sea slug Elysia crispata morphotype clarki.</title>
        <authorList>
            <person name="Eastman K.E."/>
            <person name="Pendleton A.L."/>
            <person name="Shaikh M.A."/>
            <person name="Suttiyut T."/>
            <person name="Ogas R."/>
            <person name="Tomko P."/>
            <person name="Gavelis G."/>
            <person name="Widhalm J.R."/>
            <person name="Wisecaver J.H."/>
        </authorList>
    </citation>
    <scope>NUCLEOTIDE SEQUENCE</scope>
    <source>
        <strain evidence="7">ECLA1</strain>
    </source>
</reference>
<dbReference type="Pfam" id="PF14728">
    <property type="entry name" value="PTHB1_GAE"/>
    <property type="match status" value="1"/>
</dbReference>
<sequence>MSLFKTRDWWSTSVGEEEEFDHGCLCTANVDNDISGHDKIIIGSFQGILRIYKPDSSGEGGVEDVMVEQAFKLPILQVEVGQFSSASETLKLAVLHPRKLAVYNVSAITGAVEHGSQYQLNLLYEHNLQRTAFNFCYGPFGGVKGKDFICVQSMDGTLSVFEQESFAFSRFLPGALLPGPLQYMPRLDMFVTASSSWRVEAYKYQVLAVASDTAGKQESQGIKSGKKVVADWVFNIGEQALDICFVEFPSLPSSILVLGEHNIFSLTDNGTLKFCKRLEYDPCCMLPYASLGENSVNLMVAAHTRSLMVYQNTALKWMAKMEFVPVQISVANFNGLKAGVVALSESGHLEVCYLGTDPAVFTPPVVESRDLNYAAMDAEMARLNKHVKSKSANSVITPSMKADDDIALNVHVSPNLDDVSLATGLEFTEDDGVPSLTVRIQMKSRLVLEDVMLEIHCPWPLACNQSDFVIPSLDPNTPSETFVAVFQRFAGLPAHMYVQIAATYTSASGGRRVSMARANLPTKLVIKPVFPVKTAVHKLTLDTNRPPASLNDLFPDLLGENAGGQGAALGFQYFGGGPIVTVLASKTSQRYRLQCDRLEAIWLPMRELVARLNGHFRKGSAHSDFRVSFDGALPLQEYFELVDTHFEFRTGSDKCKELLGQRASQFRTIQKRLLTRFKDKTPAPLQNLDTLLEGTYRQILALADAVDENSTAEMVSANNLSAGTYLLNLLLKLWVDMAEEEFRVLETTLSPIVNASEEQGWEESVDASITHLLRTVMARSAKDQSVNPSPLTTPPDTSKVKKHIALFCDRVGKGARLVDGLKDKKEKVIKMPATKTIIETNENELPEDAAPIDQVLNSRNRKGGAARKARKESGGVLQPLGLPQMDKPDAGVPDLLDIGGSLGGLRASLPPPEDEESKRRIQSLVPDLDDMNEDGEDGYPMYPQQDSGAGGEGRHYIKGTADNIYKKKGMDDGRYGEEEDGSDMLSSLPDGSGYGPAMDGDGEEGGRFGGEKNEIVYAL</sequence>
<feature type="compositionally biased region" description="Acidic residues" evidence="1">
    <location>
        <begin position="927"/>
        <end position="937"/>
    </location>
</feature>
<evidence type="ECO:0000313" key="7">
    <source>
        <dbReference type="EMBL" id="KAK3791729.1"/>
    </source>
</evidence>
<evidence type="ECO:0000259" key="4">
    <source>
        <dbReference type="Pfam" id="PF23337"/>
    </source>
</evidence>
<comment type="caution">
    <text evidence="7">The sequence shown here is derived from an EMBL/GenBank/DDBJ whole genome shotgun (WGS) entry which is preliminary data.</text>
</comment>
<evidence type="ECO:0008006" key="9">
    <source>
        <dbReference type="Google" id="ProtNLM"/>
    </source>
</evidence>
<protein>
    <recommendedName>
        <fullName evidence="9">PTHB1</fullName>
    </recommendedName>
</protein>
<dbReference type="AlphaFoldDB" id="A0AAE1E287"/>
<evidence type="ECO:0000313" key="8">
    <source>
        <dbReference type="Proteomes" id="UP001283361"/>
    </source>
</evidence>
<feature type="compositionally biased region" description="Basic residues" evidence="1">
    <location>
        <begin position="860"/>
        <end position="870"/>
    </location>
</feature>
<feature type="compositionally biased region" description="Basic and acidic residues" evidence="1">
    <location>
        <begin position="964"/>
        <end position="976"/>
    </location>
</feature>
<evidence type="ECO:0000256" key="1">
    <source>
        <dbReference type="SAM" id="MobiDB-lite"/>
    </source>
</evidence>
<evidence type="ECO:0000259" key="6">
    <source>
        <dbReference type="Pfam" id="PF23339"/>
    </source>
</evidence>
<dbReference type="InterPro" id="IPR055362">
    <property type="entry name" value="PTHB1_pf_dom"/>
</dbReference>
<dbReference type="PANTHER" id="PTHR20991">
    <property type="entry name" value="PARATHYROID HORMONE-RESPONSIVE B1 GENE"/>
    <property type="match status" value="1"/>
</dbReference>
<dbReference type="InterPro" id="IPR028074">
    <property type="entry name" value="PHTB1_GAE_dom"/>
</dbReference>
<dbReference type="InterPro" id="IPR036322">
    <property type="entry name" value="WD40_repeat_dom_sf"/>
</dbReference>
<dbReference type="InterPro" id="IPR055363">
    <property type="entry name" value="PTHB1_hp_dom"/>
</dbReference>
<feature type="domain" description="PTHB1 C-terminal helix bundle" evidence="6">
    <location>
        <begin position="737"/>
        <end position="811"/>
    </location>
</feature>
<dbReference type="GO" id="GO:0016020">
    <property type="term" value="C:membrane"/>
    <property type="evidence" value="ECO:0007669"/>
    <property type="project" value="TreeGrafter"/>
</dbReference>
<dbReference type="InterPro" id="IPR026511">
    <property type="entry name" value="PTHB1"/>
</dbReference>
<dbReference type="Pfam" id="PF14727">
    <property type="entry name" value="PHTB1_N"/>
    <property type="match status" value="1"/>
</dbReference>
<dbReference type="InterPro" id="IPR055364">
    <property type="entry name" value="PTHB1_CtH_dom"/>
</dbReference>
<name>A0AAE1E287_9GAST</name>
<gene>
    <name evidence="7" type="ORF">RRG08_011523</name>
</gene>
<dbReference type="Pfam" id="PF23338">
    <property type="entry name" value="PTHB1_hp"/>
    <property type="match status" value="1"/>
</dbReference>
<evidence type="ECO:0000259" key="5">
    <source>
        <dbReference type="Pfam" id="PF23338"/>
    </source>
</evidence>
<feature type="region of interest" description="Disordered" evidence="1">
    <location>
        <begin position="860"/>
        <end position="887"/>
    </location>
</feature>
<feature type="domain" description="PTHB1 N-terminal" evidence="2">
    <location>
        <begin position="1"/>
        <end position="358"/>
    </location>
</feature>
<evidence type="ECO:0000259" key="3">
    <source>
        <dbReference type="Pfam" id="PF14728"/>
    </source>
</evidence>
<keyword evidence="8" id="KW-1185">Reference proteome</keyword>
<dbReference type="Pfam" id="PF23337">
    <property type="entry name" value="PTHB1_pf"/>
    <property type="match status" value="1"/>
</dbReference>
<proteinExistence type="predicted"/>
<dbReference type="Proteomes" id="UP001283361">
    <property type="component" value="Unassembled WGS sequence"/>
</dbReference>
<dbReference type="InterPro" id="IPR028073">
    <property type="entry name" value="PHTB1_N_dom"/>
</dbReference>
<feature type="domain" description="PTHB1 hairpin" evidence="5">
    <location>
        <begin position="633"/>
        <end position="734"/>
    </location>
</feature>
<dbReference type="PANTHER" id="PTHR20991:SF0">
    <property type="entry name" value="PROTEIN PTHB1"/>
    <property type="match status" value="1"/>
</dbReference>
<dbReference type="SUPFAM" id="SSF50978">
    <property type="entry name" value="WD40 repeat-like"/>
    <property type="match status" value="1"/>
</dbReference>
<feature type="region of interest" description="Disordered" evidence="1">
    <location>
        <begin position="925"/>
        <end position="1019"/>
    </location>
</feature>
<accession>A0AAE1E287</accession>
<dbReference type="Pfam" id="PF23339">
    <property type="entry name" value="PTHB1_CtH"/>
    <property type="match status" value="1"/>
</dbReference>
<feature type="domain" description="PTHB1 GAE" evidence="3">
    <location>
        <begin position="432"/>
        <end position="514"/>
    </location>
</feature>
<dbReference type="EMBL" id="JAWDGP010001431">
    <property type="protein sequence ID" value="KAK3791729.1"/>
    <property type="molecule type" value="Genomic_DNA"/>
</dbReference>
<evidence type="ECO:0000259" key="2">
    <source>
        <dbReference type="Pfam" id="PF14727"/>
    </source>
</evidence>
<feature type="domain" description="PTHB1 platform" evidence="4">
    <location>
        <begin position="521"/>
        <end position="630"/>
    </location>
</feature>
<organism evidence="7 8">
    <name type="scientific">Elysia crispata</name>
    <name type="common">lettuce slug</name>
    <dbReference type="NCBI Taxonomy" id="231223"/>
    <lineage>
        <taxon>Eukaryota</taxon>
        <taxon>Metazoa</taxon>
        <taxon>Spiralia</taxon>
        <taxon>Lophotrochozoa</taxon>
        <taxon>Mollusca</taxon>
        <taxon>Gastropoda</taxon>
        <taxon>Heterobranchia</taxon>
        <taxon>Euthyneura</taxon>
        <taxon>Panpulmonata</taxon>
        <taxon>Sacoglossa</taxon>
        <taxon>Placobranchoidea</taxon>
        <taxon>Plakobranchidae</taxon>
        <taxon>Elysia</taxon>
    </lineage>
</organism>